<gene>
    <name evidence="3" type="ORF">AB5J58_24805</name>
</gene>
<feature type="domain" description="VWFA" evidence="2">
    <location>
        <begin position="404"/>
        <end position="583"/>
    </location>
</feature>
<feature type="compositionally biased region" description="Basic and acidic residues" evidence="1">
    <location>
        <begin position="17"/>
        <end position="30"/>
    </location>
</feature>
<feature type="region of interest" description="Disordered" evidence="1">
    <location>
        <begin position="346"/>
        <end position="372"/>
    </location>
</feature>
<dbReference type="EMBL" id="CP163431">
    <property type="protein sequence ID" value="XDQ03172.1"/>
    <property type="molecule type" value="Genomic_DNA"/>
</dbReference>
<feature type="region of interest" description="Disordered" evidence="1">
    <location>
        <begin position="1"/>
        <end position="119"/>
    </location>
</feature>
<feature type="compositionally biased region" description="Low complexity" evidence="1">
    <location>
        <begin position="252"/>
        <end position="266"/>
    </location>
</feature>
<organism evidence="3">
    <name type="scientific">Streptomyces sp. R08</name>
    <dbReference type="NCBI Taxonomy" id="3238624"/>
    <lineage>
        <taxon>Bacteria</taxon>
        <taxon>Bacillati</taxon>
        <taxon>Actinomycetota</taxon>
        <taxon>Actinomycetes</taxon>
        <taxon>Kitasatosporales</taxon>
        <taxon>Streptomycetaceae</taxon>
        <taxon>Streptomyces</taxon>
    </lineage>
</organism>
<dbReference type="PROSITE" id="PS50234">
    <property type="entry name" value="VWFA"/>
    <property type="match status" value="1"/>
</dbReference>
<dbReference type="Gene3D" id="3.40.50.410">
    <property type="entry name" value="von Willebrand factor, type A domain"/>
    <property type="match status" value="1"/>
</dbReference>
<dbReference type="SUPFAM" id="SSF53300">
    <property type="entry name" value="vWA-like"/>
    <property type="match status" value="1"/>
</dbReference>
<evidence type="ECO:0000259" key="2">
    <source>
        <dbReference type="PROSITE" id="PS50234"/>
    </source>
</evidence>
<dbReference type="InterPro" id="IPR036465">
    <property type="entry name" value="vWFA_dom_sf"/>
</dbReference>
<feature type="region of interest" description="Disordered" evidence="1">
    <location>
        <begin position="234"/>
        <end position="278"/>
    </location>
</feature>
<evidence type="ECO:0000256" key="1">
    <source>
        <dbReference type="SAM" id="MobiDB-lite"/>
    </source>
</evidence>
<dbReference type="InterPro" id="IPR002035">
    <property type="entry name" value="VWF_A"/>
</dbReference>
<accession>A0AB39MB80</accession>
<dbReference type="AlphaFoldDB" id="A0AB39MB80"/>
<dbReference type="RefSeq" id="WP_369189132.1">
    <property type="nucleotide sequence ID" value="NZ_CP163431.1"/>
</dbReference>
<feature type="compositionally biased region" description="Acidic residues" evidence="1">
    <location>
        <begin position="267"/>
        <end position="278"/>
    </location>
</feature>
<dbReference type="InterPro" id="IPR019303">
    <property type="entry name" value="vWA_TerF_C"/>
</dbReference>
<name>A0AB39MB80_9ACTN</name>
<dbReference type="SMART" id="SM00327">
    <property type="entry name" value="VWA"/>
    <property type="match status" value="1"/>
</dbReference>
<reference evidence="3" key="1">
    <citation type="submission" date="2024-07" db="EMBL/GenBank/DDBJ databases">
        <authorList>
            <person name="Yu S.T."/>
        </authorList>
    </citation>
    <scope>NUCLEOTIDE SEQUENCE</scope>
    <source>
        <strain evidence="3">R08</strain>
    </source>
</reference>
<dbReference type="Pfam" id="PF10138">
    <property type="entry name" value="vWA-TerF-like"/>
    <property type="match status" value="1"/>
</dbReference>
<evidence type="ECO:0000313" key="3">
    <source>
        <dbReference type="EMBL" id="XDQ03172.1"/>
    </source>
</evidence>
<proteinExistence type="predicted"/>
<sequence length="589" mass="60422">MGILTLLRNAFGRSRKERAAEAEGAERTPSHEPPTTTTEPDAKVPSPSPEPDLTSTPTPSPAATVPEPRPSSALEDDDEHDLVAAAFDNVTVPKPATSVEGAEGSGVGEERATEVAEPVTEVAEPVTEVAEVAEPEAVAEPVTEAVVTPVVEAEPVAEVVAEPVAEPAAEVTPEVEAKPVVEAAPVVETVAEPVAEPAAEVTPEAEAKPVAEAAPVVETVAETEPEPVAEVAAEPEVEVAPVAETEPEVEPVAEPVAEAEPAVEVTPEAEPEPVAETEPEVAPVAEAEPEAVAEPVAEAEPVAASEPEAVRVEAPEPVAEPVVEPVVEPVAEPSPVLAPVAAAGAGAAADGGSAPQGPLAPDDETVTGGAGGETFEAEGVAEDGGLDSAAAALAKANLTGTQAKLYLVLDRSSSMRPYYKDGSAQALADQTLALATHLDPDPTPNVHVIFFSTEVDGTTDLTPTSPENAIDKAHAGLGRMGRTSYHAAVEAVLTHYDQNATPGTPALVVFQTDGAPDAKTPATLSLTDAAKSHASVFFSFVAFGDHDNKAFDYLRKLKTDNTAFFHAGPTPLELTDAELYDGVLIDWRP</sequence>
<feature type="compositionally biased region" description="Low complexity" evidence="1">
    <location>
        <begin position="51"/>
        <end position="66"/>
    </location>
</feature>
<protein>
    <submittedName>
        <fullName evidence="3">VWA domain-containing protein</fullName>
    </submittedName>
</protein>
<dbReference type="CDD" id="cd00198">
    <property type="entry name" value="vWFA"/>
    <property type="match status" value="1"/>
</dbReference>